<dbReference type="Pfam" id="PF13650">
    <property type="entry name" value="Asp_protease_2"/>
    <property type="match status" value="1"/>
</dbReference>
<keyword evidence="5" id="KW-0378">Hydrolase</keyword>
<keyword evidence="11" id="KW-1185">Reference proteome</keyword>
<proteinExistence type="predicted"/>
<evidence type="ECO:0000256" key="3">
    <source>
        <dbReference type="ARBA" id="ARBA00022722"/>
    </source>
</evidence>
<dbReference type="EnsemblMetazoa" id="XM_030978738">
    <property type="protein sequence ID" value="XP_030834598"/>
    <property type="gene ID" value="LOC105441472"/>
</dbReference>
<evidence type="ECO:0000313" key="10">
    <source>
        <dbReference type="EnsemblMetazoa" id="XP_030834598"/>
    </source>
</evidence>
<keyword evidence="4" id="KW-0255">Endonuclease</keyword>
<protein>
    <recommendedName>
        <fullName evidence="9">Integrase catalytic domain-containing protein</fullName>
    </recommendedName>
</protein>
<dbReference type="PROSITE" id="PS00141">
    <property type="entry name" value="ASP_PROTEASE"/>
    <property type="match status" value="1"/>
</dbReference>
<dbReference type="GO" id="GO:0004190">
    <property type="term" value="F:aspartic-type endopeptidase activity"/>
    <property type="evidence" value="ECO:0007669"/>
    <property type="project" value="InterPro"/>
</dbReference>
<sequence>MVNLCYYDESLSVLYNVTLSLSQQEKKALMEHLDSDKAVLSIGRVRQWSAGTNDNLALMKRWRDQFRPEPFHHSSKLVQGLRAIGRTEIADEVLGGSSKCICCRAGTSRTEAMPTDDMTSLRLKRRGTKAKFTRLGNVLDFLIEEKRPVEEVKEAFKQANQAYVDLQSKHEAYTEKIENDEEFNKEELWLDECQNYFCKLQIREKDYISQMSSSQEPQQPTERDEESSQRIIVQAESNRPQAPRFNMERPKLPTFQGDIREYNVFKADFQHVIHPHYDERDALMILRSCLKGKPLQHIRGIGRDYEAAWGQLDLLYGDSRMVADAIMEDVSRFRPLKDGEDERFCDFVNLIRRSFNTLKEVDRAEDMNNSHMLAIIEKKLYVTDRQMWFRKQGEGTTATLEALLKWMEIELRARIRSSAPVRNDAASKSRSAVSQVTAFEERQQDYRCWICKNKDGHWTDQCKTFLDKSTAERLEMVKSNRACYSCLKQAGREHRMATCKKRRRCPEKYKGQPCKFFHHPLLHPSMDNNAVGVALVRGTEAMLPVIRARFSGSELKIQGNVLLDSGAQISIIRQGLAEDLGLTGKSISITITKVGCVEESVTTSLYRVPVSSVGGKTIHKILAVGLPCINDDIEEVNTDNLARQVGLNPRELRRGSGSIDLLIGIDHAMMHAGETRQRGNFIFRKSPLGWVVFGASKLNQQYQNRVLNVQLSPATDLSAFWTTESMGVDVGCHCEAERMTKVEKDEHDLIWNSAKKVGKQWLVPYPWKDNPEKLPDNRVQAERMLQATEKRLAKNPEHAEVYKQQMQEMVEMGFSRKLTDEEKKRHDGPVHYIGHHAVVRPEKKSTPVRIVFNSSAVFKGQCLNDYWFKGPDLLQSLFGVLLRFREHRVAICADISKMYHRVLIPESDQHVHRYLWRGLDSEREPDVYVKTVVTFGDKPAAAMAQIALRRTAVEGESQHPKAAEVLKRDTYMDDICTSVRTSEEAKDLVKDIDKVLADGGFKVKGWQSNEQLKDETSQMKTNVLENLSEEKVLGMVWNQNTDEFSYRVKRSMIPDLPDEQKDTTSKWTKRRILSQIAKIFDPIGFASALLVKAKIGMQRLWQLGLDWDEELPSREKAEWVKLFREMENLDGVSFQRCLTPPGAMRRPTLCVFCDASEEAFGACVYIRWELEDGSYDVRFVTAKSRVAPLKKLTLPRLELQAAVVAVRLDATIRDETTLELRETVFMTDSMIVLGWVRSQARSFKPFVSARVGEIQSKSNPQQWRHVSGAENPADDISRGVTVEKLERCRCGPQFLRSPEEEWPQSETKSEISSMDSERRKVQQVSNVVLASDSIDCERVSSWRKLVRVTAYVRRFTHNMKARVRSGDERGKVTAGPLTAAELGDAEMYWVREAQKPLHDRLKKGEFKTLTPYIENGIIRVGGRVGEGVISYDSRHPVLLPHQHRISTLITKHVHELGHDGVATTAAKVRSNYWVIGIHRLAKTIKHRCVMCRKMQHKVESQFMAELPEIRMTPFSPPFLYTSCDYFGPYSVKVGRNKVAKHYGVIFTCLNTRAVHLDLAVDVSTMEFLQVLRRFFAFRGQPKVILSDNGTQFVGAVRELHEMVKGWDSDLLREFCAEKGVEWRFTTPSAPHQNGCAEALVKSSKSALKKAIGDQVLTPFELYTCLVEVANLVNQRPIGRVPNDPDDGSYLCPNDVLLGRASSRVPQGPFRETKNPRHRVEFVQRIVDSFWKAWNRDVFPILVPRKKWNVDRRNLRVDDIVILSDQNALRGKWTLGRIVEVFPGTDNKIRNVTVKTANSEYRRPINKVVVLYPAEGYEE</sequence>
<dbReference type="Gene3D" id="3.30.420.10">
    <property type="entry name" value="Ribonuclease H-like superfamily/Ribonuclease H"/>
    <property type="match status" value="1"/>
</dbReference>
<feature type="compositionally biased region" description="Low complexity" evidence="8">
    <location>
        <begin position="209"/>
        <end position="220"/>
    </location>
</feature>
<dbReference type="InterPro" id="IPR001969">
    <property type="entry name" value="Aspartic_peptidase_AS"/>
</dbReference>
<dbReference type="InterPro" id="IPR036397">
    <property type="entry name" value="RNaseH_sf"/>
</dbReference>
<dbReference type="Pfam" id="PF05380">
    <property type="entry name" value="Peptidase_A17"/>
    <property type="match status" value="1"/>
</dbReference>
<dbReference type="GeneID" id="105441472"/>
<dbReference type="Pfam" id="PF03564">
    <property type="entry name" value="DUF1759"/>
    <property type="match status" value="1"/>
</dbReference>
<feature type="domain" description="Integrase catalytic" evidence="9">
    <location>
        <begin position="1512"/>
        <end position="1700"/>
    </location>
</feature>
<dbReference type="GO" id="GO:0006508">
    <property type="term" value="P:proteolysis"/>
    <property type="evidence" value="ECO:0007669"/>
    <property type="project" value="InterPro"/>
</dbReference>
<dbReference type="PANTHER" id="PTHR47331">
    <property type="entry name" value="PHD-TYPE DOMAIN-CONTAINING PROTEIN"/>
    <property type="match status" value="1"/>
</dbReference>
<feature type="region of interest" description="Disordered" evidence="8">
    <location>
        <begin position="209"/>
        <end position="229"/>
    </location>
</feature>
<dbReference type="OMA" id="ENIMWTE"/>
<dbReference type="InterPro" id="IPR008042">
    <property type="entry name" value="Retrotrans_Pao"/>
</dbReference>
<dbReference type="KEGG" id="spu:105441472"/>
<organism evidence="10 11">
    <name type="scientific">Strongylocentrotus purpuratus</name>
    <name type="common">Purple sea urchin</name>
    <dbReference type="NCBI Taxonomy" id="7668"/>
    <lineage>
        <taxon>Eukaryota</taxon>
        <taxon>Metazoa</taxon>
        <taxon>Echinodermata</taxon>
        <taxon>Eleutherozoa</taxon>
        <taxon>Echinozoa</taxon>
        <taxon>Echinoidea</taxon>
        <taxon>Euechinoidea</taxon>
        <taxon>Echinacea</taxon>
        <taxon>Camarodonta</taxon>
        <taxon>Echinidea</taxon>
        <taxon>Strongylocentrotidae</taxon>
        <taxon>Strongylocentrotus</taxon>
    </lineage>
</organism>
<dbReference type="GO" id="GO:0003964">
    <property type="term" value="F:RNA-directed DNA polymerase activity"/>
    <property type="evidence" value="ECO:0007669"/>
    <property type="project" value="UniProtKB-KW"/>
</dbReference>
<dbReference type="InterPro" id="IPR001584">
    <property type="entry name" value="Integrase_cat-core"/>
</dbReference>
<reference evidence="11" key="1">
    <citation type="submission" date="2015-02" db="EMBL/GenBank/DDBJ databases">
        <title>Genome sequencing for Strongylocentrotus purpuratus.</title>
        <authorList>
            <person name="Murali S."/>
            <person name="Liu Y."/>
            <person name="Vee V."/>
            <person name="English A."/>
            <person name="Wang M."/>
            <person name="Skinner E."/>
            <person name="Han Y."/>
            <person name="Muzny D.M."/>
            <person name="Worley K.C."/>
            <person name="Gibbs R.A."/>
        </authorList>
    </citation>
    <scope>NUCLEOTIDE SEQUENCE</scope>
</reference>
<evidence type="ECO:0000256" key="1">
    <source>
        <dbReference type="ARBA" id="ARBA00022679"/>
    </source>
</evidence>
<dbReference type="Pfam" id="PF18701">
    <property type="entry name" value="DUF5641"/>
    <property type="match status" value="1"/>
</dbReference>
<dbReference type="InterPro" id="IPR012337">
    <property type="entry name" value="RNaseH-like_sf"/>
</dbReference>
<evidence type="ECO:0000256" key="4">
    <source>
        <dbReference type="ARBA" id="ARBA00022759"/>
    </source>
</evidence>
<dbReference type="GO" id="GO:0003676">
    <property type="term" value="F:nucleic acid binding"/>
    <property type="evidence" value="ECO:0007669"/>
    <property type="project" value="InterPro"/>
</dbReference>
<keyword evidence="7" id="KW-0175">Coiled coil</keyword>
<evidence type="ECO:0000256" key="8">
    <source>
        <dbReference type="SAM" id="MobiDB-lite"/>
    </source>
</evidence>
<dbReference type="InParanoid" id="A0A7M7NCB7"/>
<keyword evidence="1" id="KW-0808">Transferase</keyword>
<feature type="coiled-coil region" evidence="7">
    <location>
        <begin position="149"/>
        <end position="176"/>
    </location>
</feature>
<evidence type="ECO:0000313" key="11">
    <source>
        <dbReference type="Proteomes" id="UP000007110"/>
    </source>
</evidence>
<dbReference type="Gene3D" id="1.10.340.70">
    <property type="match status" value="1"/>
</dbReference>
<evidence type="ECO:0000256" key="5">
    <source>
        <dbReference type="ARBA" id="ARBA00022801"/>
    </source>
</evidence>
<dbReference type="SUPFAM" id="SSF53098">
    <property type="entry name" value="Ribonuclease H-like"/>
    <property type="match status" value="1"/>
</dbReference>
<dbReference type="PROSITE" id="PS50994">
    <property type="entry name" value="INTEGRASE"/>
    <property type="match status" value="1"/>
</dbReference>
<evidence type="ECO:0000256" key="6">
    <source>
        <dbReference type="ARBA" id="ARBA00022918"/>
    </source>
</evidence>
<evidence type="ECO:0000256" key="7">
    <source>
        <dbReference type="SAM" id="Coils"/>
    </source>
</evidence>
<reference evidence="10" key="2">
    <citation type="submission" date="2021-01" db="UniProtKB">
        <authorList>
            <consortium name="EnsemblMetazoa"/>
        </authorList>
    </citation>
    <scope>IDENTIFICATION</scope>
</reference>
<evidence type="ECO:0000256" key="2">
    <source>
        <dbReference type="ARBA" id="ARBA00022695"/>
    </source>
</evidence>
<name>A0A7M7NCB7_STRPU</name>
<dbReference type="RefSeq" id="XP_030834598.1">
    <property type="nucleotide sequence ID" value="XM_030978738.1"/>
</dbReference>
<dbReference type="GO" id="GO:0004519">
    <property type="term" value="F:endonuclease activity"/>
    <property type="evidence" value="ECO:0007669"/>
    <property type="project" value="UniProtKB-KW"/>
</dbReference>
<keyword evidence="6" id="KW-0695">RNA-directed DNA polymerase</keyword>
<dbReference type="InterPro" id="IPR005312">
    <property type="entry name" value="DUF1759"/>
</dbReference>
<keyword evidence="2" id="KW-0548">Nucleotidyltransferase</keyword>
<dbReference type="PANTHER" id="PTHR47331:SF1">
    <property type="entry name" value="GAG-LIKE PROTEIN"/>
    <property type="match status" value="1"/>
</dbReference>
<dbReference type="GO" id="GO:0015074">
    <property type="term" value="P:DNA integration"/>
    <property type="evidence" value="ECO:0007669"/>
    <property type="project" value="InterPro"/>
</dbReference>
<accession>A0A7M7NCB7</accession>
<dbReference type="InterPro" id="IPR040676">
    <property type="entry name" value="DUF5641"/>
</dbReference>
<dbReference type="Proteomes" id="UP000007110">
    <property type="component" value="Unassembled WGS sequence"/>
</dbReference>
<dbReference type="InterPro" id="IPR043502">
    <property type="entry name" value="DNA/RNA_pol_sf"/>
</dbReference>
<dbReference type="OrthoDB" id="5985322at2759"/>
<dbReference type="CDD" id="cd01644">
    <property type="entry name" value="RT_pepA17"/>
    <property type="match status" value="1"/>
</dbReference>
<keyword evidence="3" id="KW-0540">Nuclease</keyword>
<evidence type="ECO:0000259" key="9">
    <source>
        <dbReference type="PROSITE" id="PS50994"/>
    </source>
</evidence>
<dbReference type="SUPFAM" id="SSF56672">
    <property type="entry name" value="DNA/RNA polymerases"/>
    <property type="match status" value="1"/>
</dbReference>